<keyword evidence="2" id="KW-0732">Signal</keyword>
<dbReference type="InterPro" id="IPR019170">
    <property type="entry name" value="Meckelin"/>
</dbReference>
<dbReference type="GO" id="GO:0036038">
    <property type="term" value="C:MKS complex"/>
    <property type="evidence" value="ECO:0007669"/>
    <property type="project" value="InterPro"/>
</dbReference>
<feature type="chain" id="PRO_5041208061" evidence="2">
    <location>
        <begin position="24"/>
        <end position="821"/>
    </location>
</feature>
<dbReference type="Proteomes" id="UP001178461">
    <property type="component" value="Chromosome 8"/>
</dbReference>
<reference evidence="3" key="1">
    <citation type="submission" date="2022-12" db="EMBL/GenBank/DDBJ databases">
        <authorList>
            <person name="Alioto T."/>
            <person name="Alioto T."/>
            <person name="Gomez Garrido J."/>
        </authorList>
    </citation>
    <scope>NUCLEOTIDE SEQUENCE</scope>
</reference>
<name>A0AA35PB28_9SAUR</name>
<evidence type="ECO:0000256" key="2">
    <source>
        <dbReference type="SAM" id="SignalP"/>
    </source>
</evidence>
<keyword evidence="1" id="KW-0472">Membrane</keyword>
<keyword evidence="4" id="KW-1185">Reference proteome</keyword>
<dbReference type="PANTHER" id="PTHR21274">
    <property type="entry name" value="MECKELIN"/>
    <property type="match status" value="1"/>
</dbReference>
<evidence type="ECO:0000313" key="4">
    <source>
        <dbReference type="Proteomes" id="UP001178461"/>
    </source>
</evidence>
<dbReference type="GO" id="GO:0060271">
    <property type="term" value="P:cilium assembly"/>
    <property type="evidence" value="ECO:0007669"/>
    <property type="project" value="InterPro"/>
</dbReference>
<sequence length="821" mass="92633">MPLHLACLLLCLCLLYLPHGSTPQIIGVPVLSGPPRKCGTEEFFNIETGQCGSCAQKQMQSPDGLECVCVAGLNETNKQPSPLDCRGCSNLPPSTLWESMFLDDSFLSCNNTCNVTACQILTNMVIMEAFSLQNRAYDLYTKTKSQDLPKLWYGSHRGTSPRMVFGKTSKIDFKVVKYNVLGKFLGWEDVRGETLQLCPDRQSVMDAAFVFGTSYSQSCTLDVLALLQGVPEPVFYEMFLQYEDEEGHVRLWPVPVENPAILTNNQASHLRRFFLVDGLSGRKVNLTNVPATVTFAAELILSVYLPTGTPGGDNPPFLLTVKYARRSSTGVAQVSFSVSYIQDPGTAQQATDIAFGALGFLAIIYAFLETSTWTRRSRLPNISFMVIVKFFANFSGSLANVFFMVSLGIGIYWLIVFKGQQFSAVERTLPTAGSQIETNFIIYLLSALVLKSLDLIHILITQLTVSIFLIDWEKPKERGTAKASMGYQKATSSVSAWRTFLIANEWNEIQTHRKVNPSLQLFAVLLLLEVVGLKNLTSRDLNVNLHPGPNAYHAPWSPILRFGIAASVWLAVGIVQVLFSVGLYERFVEDKIHQFVDLCSLSNVSVFILTHRCYGFYIHGRSVHGQADVGMDTMLTYIRKEEENLCALRGLEAYSDVQTFEVLLTDRTRAFYDRITLSFMEVPRGAHIRPDLHKQRLNGYFALNRFLVSFFEHRYKDMDYMVKDKFFLERIMDMEFQEPGDISTLYNDDRALFSRTLFYSHELVLLLFEILVFSAVDLAAQDFVLSTIVTFVVQKFVKMLRNTLGRRNLAEKTLVEKQFLI</sequence>
<gene>
    <name evidence="3" type="ORF">PODLI_1B024269</name>
</gene>
<proteinExistence type="predicted"/>
<organism evidence="3 4">
    <name type="scientific">Podarcis lilfordi</name>
    <name type="common">Lilford's wall lizard</name>
    <dbReference type="NCBI Taxonomy" id="74358"/>
    <lineage>
        <taxon>Eukaryota</taxon>
        <taxon>Metazoa</taxon>
        <taxon>Chordata</taxon>
        <taxon>Craniata</taxon>
        <taxon>Vertebrata</taxon>
        <taxon>Euteleostomi</taxon>
        <taxon>Lepidosauria</taxon>
        <taxon>Squamata</taxon>
        <taxon>Bifurcata</taxon>
        <taxon>Unidentata</taxon>
        <taxon>Episquamata</taxon>
        <taxon>Laterata</taxon>
        <taxon>Lacertibaenia</taxon>
        <taxon>Lacertidae</taxon>
        <taxon>Podarcis</taxon>
    </lineage>
</organism>
<dbReference type="EMBL" id="OX395133">
    <property type="protein sequence ID" value="CAI5782396.1"/>
    <property type="molecule type" value="Genomic_DNA"/>
</dbReference>
<feature type="signal peptide" evidence="2">
    <location>
        <begin position="1"/>
        <end position="23"/>
    </location>
</feature>
<accession>A0AA35PB28</accession>
<dbReference type="Pfam" id="PF09773">
    <property type="entry name" value="Meckelin"/>
    <property type="match status" value="1"/>
</dbReference>
<dbReference type="PANTHER" id="PTHR21274:SF1">
    <property type="entry name" value="TRANSMEMBRANE PROTEIN 67"/>
    <property type="match status" value="1"/>
</dbReference>
<feature type="transmembrane region" description="Helical" evidence="1">
    <location>
        <begin position="353"/>
        <end position="370"/>
    </location>
</feature>
<dbReference type="AlphaFoldDB" id="A0AA35PB28"/>
<protein>
    <submittedName>
        <fullName evidence="3">Meckelin-like isoform X1</fullName>
    </submittedName>
</protein>
<feature type="transmembrane region" description="Helical" evidence="1">
    <location>
        <begin position="390"/>
        <end position="415"/>
    </location>
</feature>
<keyword evidence="1" id="KW-1133">Transmembrane helix</keyword>
<keyword evidence="1" id="KW-0812">Transmembrane</keyword>
<evidence type="ECO:0000313" key="3">
    <source>
        <dbReference type="EMBL" id="CAI5782396.1"/>
    </source>
</evidence>
<evidence type="ECO:0000256" key="1">
    <source>
        <dbReference type="SAM" id="Phobius"/>
    </source>
</evidence>